<dbReference type="EMBL" id="JAACNO010003203">
    <property type="protein sequence ID" value="KAF4127936.1"/>
    <property type="molecule type" value="Genomic_DNA"/>
</dbReference>
<feature type="compositionally biased region" description="Polar residues" evidence="1">
    <location>
        <begin position="8"/>
        <end position="20"/>
    </location>
</feature>
<feature type="compositionally biased region" description="Polar residues" evidence="1">
    <location>
        <begin position="69"/>
        <end position="93"/>
    </location>
</feature>
<feature type="region of interest" description="Disordered" evidence="1">
    <location>
        <begin position="1"/>
        <end position="97"/>
    </location>
</feature>
<proteinExistence type="predicted"/>
<reference evidence="2" key="1">
    <citation type="submission" date="2020-03" db="EMBL/GenBank/DDBJ databases">
        <title>Hybrid Assembly of Korean Phytophthora infestans isolates.</title>
        <authorList>
            <person name="Prokchorchik M."/>
            <person name="Lee Y."/>
            <person name="Seo J."/>
            <person name="Cho J.-H."/>
            <person name="Park Y.-E."/>
            <person name="Jang D.-C."/>
            <person name="Im J.-S."/>
            <person name="Choi J.-G."/>
            <person name="Park H.-J."/>
            <person name="Lee G.-B."/>
            <person name="Lee Y.-G."/>
            <person name="Hong S.-Y."/>
            <person name="Cho K."/>
            <person name="Sohn K.H."/>
        </authorList>
    </citation>
    <scope>NUCLEOTIDE SEQUENCE</scope>
    <source>
        <strain evidence="2">KR_2_A2</strain>
    </source>
</reference>
<gene>
    <name evidence="2" type="ORF">GN958_ATG22764</name>
</gene>
<protein>
    <submittedName>
        <fullName evidence="2">Uncharacterized protein</fullName>
    </submittedName>
</protein>
<comment type="caution">
    <text evidence="2">The sequence shown here is derived from an EMBL/GenBank/DDBJ whole genome shotgun (WGS) entry which is preliminary data.</text>
</comment>
<evidence type="ECO:0000313" key="2">
    <source>
        <dbReference type="EMBL" id="KAF4127936.1"/>
    </source>
</evidence>
<accession>A0A8S9TGU9</accession>
<evidence type="ECO:0000256" key="1">
    <source>
        <dbReference type="SAM" id="MobiDB-lite"/>
    </source>
</evidence>
<name>A0A8S9TGU9_PHYIN</name>
<evidence type="ECO:0000313" key="3">
    <source>
        <dbReference type="Proteomes" id="UP000704712"/>
    </source>
</evidence>
<organism evidence="2 3">
    <name type="scientific">Phytophthora infestans</name>
    <name type="common">Potato late blight agent</name>
    <name type="synonym">Botrytis infestans</name>
    <dbReference type="NCBI Taxonomy" id="4787"/>
    <lineage>
        <taxon>Eukaryota</taxon>
        <taxon>Sar</taxon>
        <taxon>Stramenopiles</taxon>
        <taxon>Oomycota</taxon>
        <taxon>Peronosporomycetes</taxon>
        <taxon>Peronosporales</taxon>
        <taxon>Peronosporaceae</taxon>
        <taxon>Phytophthora</taxon>
    </lineage>
</organism>
<sequence length="131" mass="13737">MTAAKKGSQANSRPLSSATSAKGGKDVTKKKGRPSKPPRASWLRTDAPAADAATYSSPGPMVTKPASAPGQNTSAQDASSGPFDTNAQAPNTTLRERKPFDYLFAVQGFAVVTRDYDAAMRLRSLDDSFAA</sequence>
<dbReference type="Proteomes" id="UP000704712">
    <property type="component" value="Unassembled WGS sequence"/>
</dbReference>
<dbReference type="AlphaFoldDB" id="A0A8S9TGU9"/>